<evidence type="ECO:0000313" key="4">
    <source>
        <dbReference type="EMBL" id="SDK17342.1"/>
    </source>
</evidence>
<dbReference type="GO" id="GO:0015920">
    <property type="term" value="P:lipopolysaccharide transport"/>
    <property type="evidence" value="ECO:0007669"/>
    <property type="project" value="TreeGrafter"/>
</dbReference>
<keyword evidence="5" id="KW-1185">Reference proteome</keyword>
<accession>A0A1G8ZQG1</accession>
<dbReference type="GO" id="GO:0030288">
    <property type="term" value="C:outer membrane-bounded periplasmic space"/>
    <property type="evidence" value="ECO:0007669"/>
    <property type="project" value="TreeGrafter"/>
</dbReference>
<dbReference type="GO" id="GO:0009279">
    <property type="term" value="C:cell outer membrane"/>
    <property type="evidence" value="ECO:0007669"/>
    <property type="project" value="TreeGrafter"/>
</dbReference>
<evidence type="ECO:0000259" key="3">
    <source>
        <dbReference type="Pfam" id="PF13100"/>
    </source>
</evidence>
<proteinExistence type="predicted"/>
<dbReference type="Gene3D" id="2.60.450.10">
    <property type="entry name" value="Lipopolysaccharide (LPS) transport protein A like domain"/>
    <property type="match status" value="2"/>
</dbReference>
<dbReference type="STRING" id="1075417.SAMN05421823_10258"/>
<dbReference type="GO" id="GO:0017089">
    <property type="term" value="F:glycolipid transfer activity"/>
    <property type="evidence" value="ECO:0007669"/>
    <property type="project" value="TreeGrafter"/>
</dbReference>
<feature type="region of interest" description="Disordered" evidence="2">
    <location>
        <begin position="508"/>
        <end position="537"/>
    </location>
</feature>
<dbReference type="InterPro" id="IPR005653">
    <property type="entry name" value="OstA-like_N"/>
</dbReference>
<gene>
    <name evidence="4" type="ORF">SAMN05421823_10258</name>
</gene>
<protein>
    <submittedName>
        <fullName evidence="4">OstA-like protein</fullName>
    </submittedName>
</protein>
<dbReference type="AlphaFoldDB" id="A0A1G8ZQG1"/>
<dbReference type="PANTHER" id="PTHR36504">
    <property type="entry name" value="LIPOPOLYSACCHARIDE EXPORT SYSTEM PROTEIN LPTA"/>
    <property type="match status" value="1"/>
</dbReference>
<reference evidence="4 5" key="1">
    <citation type="submission" date="2016-10" db="EMBL/GenBank/DDBJ databases">
        <authorList>
            <person name="de Groot N.N."/>
        </authorList>
    </citation>
    <scope>NUCLEOTIDE SEQUENCE [LARGE SCALE GENOMIC DNA]</scope>
    <source>
        <strain evidence="4 5">DSM 25186</strain>
    </source>
</reference>
<evidence type="ECO:0000313" key="5">
    <source>
        <dbReference type="Proteomes" id="UP000198510"/>
    </source>
</evidence>
<evidence type="ECO:0000256" key="2">
    <source>
        <dbReference type="SAM" id="MobiDB-lite"/>
    </source>
</evidence>
<dbReference type="EMBL" id="FNFO01000002">
    <property type="protein sequence ID" value="SDK17342.1"/>
    <property type="molecule type" value="Genomic_DNA"/>
</dbReference>
<dbReference type="InterPro" id="IPR052037">
    <property type="entry name" value="LPS_export_LptA"/>
</dbReference>
<name>A0A1G8ZQG1_9BACT</name>
<organism evidence="4 5">
    <name type="scientific">Catalinimonas alkaloidigena</name>
    <dbReference type="NCBI Taxonomy" id="1075417"/>
    <lineage>
        <taxon>Bacteria</taxon>
        <taxon>Pseudomonadati</taxon>
        <taxon>Bacteroidota</taxon>
        <taxon>Cytophagia</taxon>
        <taxon>Cytophagales</taxon>
        <taxon>Catalimonadaceae</taxon>
        <taxon>Catalinimonas</taxon>
    </lineage>
</organism>
<sequence>MLITVWVKAQSPVKTDTAVAKPTAKGELIEIINADEAQGGMIERNGQELQYMRLKGNVRFRHDKAVMSCDSAYRFVKTNTIEAFGHVRIKQGDSLTLAGDSLLYDGNTRLARMRGERVVLRDDQMTLTTQHLDFDRENRLAYYFGGGTIVDDENRLTSKQGYYHTDTEYMRFKDSVTLRGIDPPYQLESDTLEYSRVGKIAHFRAPTKIISEGRVLTAQEGDYNTVSRQSDFRGGAQVETDEYVLRGDTLVYDELTKVGRARRNVSITAKKDSLIIEGDRGYHDGNRGYSRVIGRALMKNAVEGDTLFIAADTMISLRPPKKPEIRKLLAYPNIRIYRSDLQGICDSLVYDLADSLLYFYDDPVLWSGESQLTADSVQVQMANNRIDRLYMRTNAFIISTDSLHNFNQIKGRNMTALFQEGDMRRVDVDGNGESIYFALEGDSLMIGMNKVICSNMQIRMAEKKVHEIVFIQQPDAVFIPPHELSEPDRRLKSFAWRVSERPAKNNVVRTSVQKPRKPASAPKVEDTMTSEVIKKEK</sequence>
<dbReference type="Pfam" id="PF13100">
    <property type="entry name" value="OstA_2"/>
    <property type="match status" value="1"/>
</dbReference>
<dbReference type="Proteomes" id="UP000198510">
    <property type="component" value="Unassembled WGS sequence"/>
</dbReference>
<keyword evidence="1" id="KW-0732">Signal</keyword>
<feature type="domain" description="Organic solvent tolerance-like N-terminal" evidence="3">
    <location>
        <begin position="46"/>
        <end position="190"/>
    </location>
</feature>
<evidence type="ECO:0000256" key="1">
    <source>
        <dbReference type="ARBA" id="ARBA00022729"/>
    </source>
</evidence>
<dbReference type="PANTHER" id="PTHR36504:SF1">
    <property type="entry name" value="LIPOPOLYSACCHARIDE EXPORT SYSTEM PROTEIN LPTA"/>
    <property type="match status" value="1"/>
</dbReference>